<sequence>MTQHDGGAGPRALDPADQLGADEKAQLVYALEGRFAAHLDAAASAVREAERELAEVREQLARAIEEEERARYRSDPLVFMRDGVTEEVEGLVRKTTPKKLRTSYRYLLDRAVELAAGEVQGYHDDRAREQQEREQGVQASRAAEQRAIAALEEAQAMQGRVQSAEAAARRGLDVLADKLEAPTG</sequence>
<comment type="caution">
    <text evidence="2">The sequence shown here is derived from an EMBL/GenBank/DDBJ whole genome shotgun (WGS) entry which is preliminary data.</text>
</comment>
<dbReference type="RefSeq" id="WP_141785764.1">
    <property type="nucleotide sequence ID" value="NZ_BAAAIK010000001.1"/>
</dbReference>
<gene>
    <name evidence="2" type="ORF">FB467_2975</name>
</gene>
<reference evidence="2 3" key="1">
    <citation type="submission" date="2019-06" db="EMBL/GenBank/DDBJ databases">
        <title>Sequencing the genomes of 1000 actinobacteria strains.</title>
        <authorList>
            <person name="Klenk H.-P."/>
        </authorList>
    </citation>
    <scope>NUCLEOTIDE SEQUENCE [LARGE SCALE GENOMIC DNA]</scope>
    <source>
        <strain evidence="2 3">DSM 12335</strain>
    </source>
</reference>
<dbReference type="EMBL" id="VFOP01000001">
    <property type="protein sequence ID" value="TQL51812.1"/>
    <property type="molecule type" value="Genomic_DNA"/>
</dbReference>
<feature type="coiled-coil region" evidence="1">
    <location>
        <begin position="39"/>
        <end position="73"/>
    </location>
</feature>
<dbReference type="OrthoDB" id="4869457at2"/>
<dbReference type="Proteomes" id="UP000319516">
    <property type="component" value="Unassembled WGS sequence"/>
</dbReference>
<evidence type="ECO:0000256" key="1">
    <source>
        <dbReference type="SAM" id="Coils"/>
    </source>
</evidence>
<dbReference type="AlphaFoldDB" id="A0A542YUP9"/>
<evidence type="ECO:0000313" key="3">
    <source>
        <dbReference type="Proteomes" id="UP000319516"/>
    </source>
</evidence>
<proteinExistence type="predicted"/>
<keyword evidence="1" id="KW-0175">Coiled coil</keyword>
<name>A0A542YUP9_9MICO</name>
<protein>
    <submittedName>
        <fullName evidence="2">Uncharacterized protein</fullName>
    </submittedName>
</protein>
<evidence type="ECO:0000313" key="2">
    <source>
        <dbReference type="EMBL" id="TQL51812.1"/>
    </source>
</evidence>
<keyword evidence="3" id="KW-1185">Reference proteome</keyword>
<organism evidence="2 3">
    <name type="scientific">Ornithinicoccus hortensis</name>
    <dbReference type="NCBI Taxonomy" id="82346"/>
    <lineage>
        <taxon>Bacteria</taxon>
        <taxon>Bacillati</taxon>
        <taxon>Actinomycetota</taxon>
        <taxon>Actinomycetes</taxon>
        <taxon>Micrococcales</taxon>
        <taxon>Intrasporangiaceae</taxon>
        <taxon>Ornithinicoccus</taxon>
    </lineage>
</organism>
<accession>A0A542YUP9</accession>